<evidence type="ECO:0000259" key="9">
    <source>
        <dbReference type="PROSITE" id="PS51915"/>
    </source>
</evidence>
<dbReference type="GO" id="GO:0005634">
    <property type="term" value="C:nucleus"/>
    <property type="evidence" value="ECO:0007669"/>
    <property type="project" value="InterPro"/>
</dbReference>
<keyword evidence="2" id="KW-0677">Repeat</keyword>
<evidence type="ECO:0000256" key="5">
    <source>
        <dbReference type="PROSITE-ProRule" id="PRU00042"/>
    </source>
</evidence>
<dbReference type="InterPro" id="IPR012934">
    <property type="entry name" value="Znf_AD"/>
</dbReference>
<gene>
    <name evidence="10" type="ORF">EEDITHA_LOCUS15421</name>
</gene>
<evidence type="ECO:0000256" key="2">
    <source>
        <dbReference type="ARBA" id="ARBA00022737"/>
    </source>
</evidence>
<evidence type="ECO:0000256" key="1">
    <source>
        <dbReference type="ARBA" id="ARBA00022723"/>
    </source>
</evidence>
<dbReference type="SUPFAM" id="SSF57667">
    <property type="entry name" value="beta-beta-alpha zinc fingers"/>
    <property type="match status" value="8"/>
</dbReference>
<dbReference type="EMBL" id="CAKOGL010000023">
    <property type="protein sequence ID" value="CAH2100574.1"/>
    <property type="molecule type" value="Genomic_DNA"/>
</dbReference>
<dbReference type="GO" id="GO:0008270">
    <property type="term" value="F:zinc ion binding"/>
    <property type="evidence" value="ECO:0007669"/>
    <property type="project" value="UniProtKB-UniRule"/>
</dbReference>
<feature type="domain" description="C2H2-type" evidence="8">
    <location>
        <begin position="239"/>
        <end position="267"/>
    </location>
</feature>
<dbReference type="SMART" id="SM00868">
    <property type="entry name" value="zf-AD"/>
    <property type="match status" value="2"/>
</dbReference>
<dbReference type="Pfam" id="PF07776">
    <property type="entry name" value="zf-AD"/>
    <property type="match status" value="1"/>
</dbReference>
<evidence type="ECO:0000256" key="7">
    <source>
        <dbReference type="SAM" id="MobiDB-lite"/>
    </source>
</evidence>
<accession>A0AAU9UPH5</accession>
<protein>
    <submittedName>
        <fullName evidence="10">Uncharacterized protein</fullName>
    </submittedName>
</protein>
<reference evidence="10" key="1">
    <citation type="submission" date="2022-03" db="EMBL/GenBank/DDBJ databases">
        <authorList>
            <person name="Tunstrom K."/>
        </authorList>
    </citation>
    <scope>NUCLEOTIDE SEQUENCE</scope>
</reference>
<dbReference type="InterPro" id="IPR013087">
    <property type="entry name" value="Znf_C2H2_type"/>
</dbReference>
<dbReference type="Gene3D" id="3.30.160.60">
    <property type="entry name" value="Classic Zinc Finger"/>
    <property type="match status" value="12"/>
</dbReference>
<feature type="domain" description="C2H2-type" evidence="8">
    <location>
        <begin position="500"/>
        <end position="527"/>
    </location>
</feature>
<feature type="domain" description="C2H2-type" evidence="8">
    <location>
        <begin position="879"/>
        <end position="902"/>
    </location>
</feature>
<name>A0AAU9UPH5_EUPED</name>
<keyword evidence="3 5" id="KW-0863">Zinc-finger</keyword>
<feature type="region of interest" description="Disordered" evidence="7">
    <location>
        <begin position="133"/>
        <end position="152"/>
    </location>
</feature>
<evidence type="ECO:0000256" key="3">
    <source>
        <dbReference type="ARBA" id="ARBA00022771"/>
    </source>
</evidence>
<feature type="domain" description="C2H2-type" evidence="8">
    <location>
        <begin position="1003"/>
        <end position="1030"/>
    </location>
</feature>
<dbReference type="SMART" id="SM00355">
    <property type="entry name" value="ZnF_C2H2"/>
    <property type="match status" value="26"/>
</dbReference>
<keyword evidence="4 6" id="KW-0862">Zinc</keyword>
<feature type="domain" description="C2H2-type" evidence="8">
    <location>
        <begin position="597"/>
        <end position="619"/>
    </location>
</feature>
<evidence type="ECO:0000256" key="4">
    <source>
        <dbReference type="ARBA" id="ARBA00022833"/>
    </source>
</evidence>
<dbReference type="SUPFAM" id="SSF57716">
    <property type="entry name" value="Glucocorticoid receptor-like (DNA-binding domain)"/>
    <property type="match status" value="1"/>
</dbReference>
<dbReference type="AlphaFoldDB" id="A0AAU9UPH5"/>
<feature type="binding site" evidence="6">
    <location>
        <position position="18"/>
    </location>
    <ligand>
        <name>Zn(2+)</name>
        <dbReference type="ChEBI" id="CHEBI:29105"/>
    </ligand>
</feature>
<feature type="domain" description="C2H2-type" evidence="8">
    <location>
        <begin position="746"/>
        <end position="769"/>
    </location>
</feature>
<evidence type="ECO:0000313" key="11">
    <source>
        <dbReference type="Proteomes" id="UP001153954"/>
    </source>
</evidence>
<evidence type="ECO:0000259" key="8">
    <source>
        <dbReference type="PROSITE" id="PS50157"/>
    </source>
</evidence>
<feature type="domain" description="C2H2-type" evidence="8">
    <location>
        <begin position="472"/>
        <end position="499"/>
    </location>
</feature>
<dbReference type="PROSITE" id="PS50157">
    <property type="entry name" value="ZINC_FINGER_C2H2_2"/>
    <property type="match status" value="16"/>
</dbReference>
<dbReference type="FunFam" id="3.30.160.60:FF:000065">
    <property type="entry name" value="B-cell CLL/lymphoma 6, member B"/>
    <property type="match status" value="1"/>
</dbReference>
<feature type="domain" description="C2H2-type" evidence="8">
    <location>
        <begin position="718"/>
        <end position="741"/>
    </location>
</feature>
<feature type="region of interest" description="Disordered" evidence="7">
    <location>
        <begin position="159"/>
        <end position="208"/>
    </location>
</feature>
<dbReference type="PANTHER" id="PTHR24379:SF121">
    <property type="entry name" value="C2H2-TYPE DOMAIN-CONTAINING PROTEIN"/>
    <property type="match status" value="1"/>
</dbReference>
<feature type="domain" description="C2H2-type" evidence="8">
    <location>
        <begin position="1115"/>
        <end position="1142"/>
    </location>
</feature>
<comment type="caution">
    <text evidence="10">The sequence shown here is derived from an EMBL/GenBank/DDBJ whole genome shotgun (WGS) entry which is preliminary data.</text>
</comment>
<feature type="domain" description="C2H2-type" evidence="8">
    <location>
        <begin position="332"/>
        <end position="359"/>
    </location>
</feature>
<proteinExistence type="predicted"/>
<feature type="binding site" evidence="6">
    <location>
        <position position="15"/>
    </location>
    <ligand>
        <name>Zn(2+)</name>
        <dbReference type="ChEBI" id="CHEBI:29105"/>
    </ligand>
</feature>
<dbReference type="PROSITE" id="PS51915">
    <property type="entry name" value="ZAD"/>
    <property type="match status" value="1"/>
</dbReference>
<dbReference type="PROSITE" id="PS00028">
    <property type="entry name" value="ZINC_FINGER_C2H2_1"/>
    <property type="match status" value="20"/>
</dbReference>
<keyword evidence="11" id="KW-1185">Reference proteome</keyword>
<keyword evidence="1 6" id="KW-0479">Metal-binding</keyword>
<dbReference type="Proteomes" id="UP001153954">
    <property type="component" value="Unassembled WGS sequence"/>
</dbReference>
<feature type="compositionally biased region" description="Basic residues" evidence="7">
    <location>
        <begin position="161"/>
        <end position="171"/>
    </location>
</feature>
<evidence type="ECO:0000313" key="10">
    <source>
        <dbReference type="EMBL" id="CAH2100574.1"/>
    </source>
</evidence>
<feature type="compositionally biased region" description="Basic and acidic residues" evidence="7">
    <location>
        <begin position="172"/>
        <end position="195"/>
    </location>
</feature>
<feature type="binding site" evidence="6">
    <location>
        <position position="67"/>
    </location>
    <ligand>
        <name>Zn(2+)</name>
        <dbReference type="ChEBI" id="CHEBI:29105"/>
    </ligand>
</feature>
<evidence type="ECO:0000256" key="6">
    <source>
        <dbReference type="PROSITE-ProRule" id="PRU01263"/>
    </source>
</evidence>
<feature type="domain" description="C2H2-type" evidence="8">
    <location>
        <begin position="528"/>
        <end position="556"/>
    </location>
</feature>
<feature type="domain" description="C2H2-type" evidence="8">
    <location>
        <begin position="443"/>
        <end position="471"/>
    </location>
</feature>
<feature type="domain" description="C2H2-type" evidence="8">
    <location>
        <begin position="1086"/>
        <end position="1114"/>
    </location>
</feature>
<dbReference type="PANTHER" id="PTHR24379">
    <property type="entry name" value="KRAB AND ZINC FINGER DOMAIN-CONTAINING"/>
    <property type="match status" value="1"/>
</dbReference>
<feature type="domain" description="C2H2-type" evidence="8">
    <location>
        <begin position="358"/>
        <end position="380"/>
    </location>
</feature>
<dbReference type="Pfam" id="PF13912">
    <property type="entry name" value="zf-C2H2_6"/>
    <property type="match status" value="2"/>
</dbReference>
<dbReference type="Pfam" id="PF00096">
    <property type="entry name" value="zf-C2H2"/>
    <property type="match status" value="4"/>
</dbReference>
<feature type="binding site" evidence="6">
    <location>
        <position position="70"/>
    </location>
    <ligand>
        <name>Zn(2+)</name>
        <dbReference type="ChEBI" id="CHEBI:29105"/>
    </ligand>
</feature>
<feature type="domain" description="C2H2-type" evidence="8">
    <location>
        <begin position="1143"/>
        <end position="1166"/>
    </location>
</feature>
<sequence length="1172" mass="137539">MDFDGIVVKESPGLCRCCLSEGCYKDLGSEYTWMDETEVYADMLLECFDISISQHIEGPNGPNRLICEVCITRLRDACNFKKQVLESEKKFVDMVGRGEFKSKVIQYQDEMKVEMVLEPQGVEETEVEYLDEDIDYDDGNRDDSNEPSVSEDITVDTLPIKGKRGRPKKSSVKPEKKKKLEEKAKPKIVKGEKRPVMATEAQSKSSMTATKRNRLMKRNAIIILESSTVIPFKWHRHNYLCFYCHRPFKSLEPLKEHTRNDHSKSSVKSAVSYLKRDEKVKIDVSVINCKTCDEKFDSIDSLIDHVKTNHDRIFVDNCGYGIIPYVLHNDKYQCALCKKDFQYFIKLNQHMNEHFGNYVCELCGKSFLSQDRLRCHSLSHGSNFRCGTCPEVFESLTLKNNHEQSVHNKRRTIKCFFCSETFQNYVLRKRHHNAAHNVEISVVNCPVCSKSFHIVSKMWAHLKEVHIREKNFSCSLCDQKFFSRTHVQKHMIKHMGEKIHQCEICKKSYARKQTLRDHMRIHNNDRRFVCTICSQAFIQNNSLRLHIRRVHLQLKIFFTDIKPRKINGESSSMRRRKNLQLLFNNTTIIPFKWRGKYLCFYCSKDITQYSELRKHTKSHGDCSIKDHSLKVLKGGQNMEIKIDISVIGCEICNEEFPVFDDVLNHLFAKHKLEYDKDVDMAIEEYRLVDLSCVQCNDKFTYFGYLVSHINNNHPKNCLICDKCNQKFNKKRDLFSHMKNYHREGGYKCEICPQSFSSLNILRKHRNNRHLTRCNICHLRLPSAVLKQKHIELEHPDNGSLQCDICYKDFHTKQGLKMHLRKCKGDIFDIAIKKEEFDAMDFDNSDESIKRPSVKQIRENIVIVINMSTAIPFNFYKNKFNCFYCSKDFPDSDSMREHTVIEHPVCDIKEKCIRKCRESVACVKIDVSSLACKVCFESMPDLDTLLDHLILKHEANYDKSITTCLQPYKLIKDHMACPNCPSEVFRFFGTLLKHMNVKHTNNNIICVYCGQTFRRDQNLRVHIWRHHRDGRFKCNICEADCNIPSRLYMHMAKAHGVKAAKCPKCSESFATQYLRQKHLIEAHDSGHKCSYCGKLFTRNSFMRDHVRRTHLKEKNIECSICNMKFFNNILLRRHMVKHSGEKNFHCEICGERFYWRKSLRTHMTRHSKHINPI</sequence>
<feature type="domain" description="C2H2-type" evidence="8">
    <location>
        <begin position="384"/>
        <end position="412"/>
    </location>
</feature>
<feature type="domain" description="ZAD" evidence="9">
    <location>
        <begin position="13"/>
        <end position="94"/>
    </location>
</feature>
<organism evidence="10 11">
    <name type="scientific">Euphydryas editha</name>
    <name type="common">Edith's checkerspot</name>
    <dbReference type="NCBI Taxonomy" id="104508"/>
    <lineage>
        <taxon>Eukaryota</taxon>
        <taxon>Metazoa</taxon>
        <taxon>Ecdysozoa</taxon>
        <taxon>Arthropoda</taxon>
        <taxon>Hexapoda</taxon>
        <taxon>Insecta</taxon>
        <taxon>Pterygota</taxon>
        <taxon>Neoptera</taxon>
        <taxon>Endopterygota</taxon>
        <taxon>Lepidoptera</taxon>
        <taxon>Glossata</taxon>
        <taxon>Ditrysia</taxon>
        <taxon>Papilionoidea</taxon>
        <taxon>Nymphalidae</taxon>
        <taxon>Nymphalinae</taxon>
        <taxon>Euphydryas</taxon>
    </lineage>
</organism>
<dbReference type="InterPro" id="IPR036236">
    <property type="entry name" value="Znf_C2H2_sf"/>
</dbReference>